<comment type="caution">
    <text evidence="1">The sequence shown here is derived from an EMBL/GenBank/DDBJ whole genome shotgun (WGS) entry which is preliminary data.</text>
</comment>
<accession>A0ABQ6GUC1</accession>
<gene>
    <name evidence="1" type="ORF">tinsulaeT_15970</name>
</gene>
<dbReference type="EMBL" id="BSST01000001">
    <property type="protein sequence ID" value="GLX78257.1"/>
    <property type="molecule type" value="Genomic_DNA"/>
</dbReference>
<organism evidence="1 2">
    <name type="scientific">Thalassotalea insulae</name>
    <dbReference type="NCBI Taxonomy" id="2056778"/>
    <lineage>
        <taxon>Bacteria</taxon>
        <taxon>Pseudomonadati</taxon>
        <taxon>Pseudomonadota</taxon>
        <taxon>Gammaproteobacteria</taxon>
        <taxon>Alteromonadales</taxon>
        <taxon>Colwelliaceae</taxon>
        <taxon>Thalassotalea</taxon>
    </lineage>
</organism>
<evidence type="ECO:0000313" key="1">
    <source>
        <dbReference type="EMBL" id="GLX78257.1"/>
    </source>
</evidence>
<reference evidence="1 2" key="1">
    <citation type="submission" date="2023-03" db="EMBL/GenBank/DDBJ databases">
        <title>Draft genome sequence of Thalassotalea insulae KCTC 62186T.</title>
        <authorList>
            <person name="Sawabe T."/>
        </authorList>
    </citation>
    <scope>NUCLEOTIDE SEQUENCE [LARGE SCALE GENOMIC DNA]</scope>
    <source>
        <strain evidence="1 2">KCTC 62186</strain>
    </source>
</reference>
<dbReference type="Proteomes" id="UP001157186">
    <property type="component" value="Unassembled WGS sequence"/>
</dbReference>
<protein>
    <recommendedName>
        <fullName evidence="3">DUF1450 domain-containing protein</fullName>
    </recommendedName>
</protein>
<sequence length="88" mass="9932">MAKPNVAIVMRQLITQIQQELPLHLTEAQLCHGSCLGCSKKMIEMLDDQLSYWQANLDVQQPSLADLAELTTLAQRTAKILKRNGWLN</sequence>
<proteinExistence type="predicted"/>
<keyword evidence="2" id="KW-1185">Reference proteome</keyword>
<name>A0ABQ6GUC1_9GAMM</name>
<dbReference type="RefSeq" id="WP_284244144.1">
    <property type="nucleotide sequence ID" value="NZ_BSST01000001.1"/>
</dbReference>
<evidence type="ECO:0008006" key="3">
    <source>
        <dbReference type="Google" id="ProtNLM"/>
    </source>
</evidence>
<evidence type="ECO:0000313" key="2">
    <source>
        <dbReference type="Proteomes" id="UP001157186"/>
    </source>
</evidence>